<dbReference type="Proteomes" id="UP000494365">
    <property type="component" value="Unassembled WGS sequence"/>
</dbReference>
<dbReference type="AlphaFoldDB" id="A0A6S7C6N2"/>
<evidence type="ECO:0000313" key="2">
    <source>
        <dbReference type="EMBL" id="CAB3802509.1"/>
    </source>
</evidence>
<evidence type="ECO:0000313" key="3">
    <source>
        <dbReference type="Proteomes" id="UP000494365"/>
    </source>
</evidence>
<dbReference type="RefSeq" id="WP_175152634.1">
    <property type="nucleotide sequence ID" value="NZ_CADIKK010000033.1"/>
</dbReference>
<dbReference type="InterPro" id="IPR013320">
    <property type="entry name" value="ConA-like_dom_sf"/>
</dbReference>
<sequence length="523" mass="53091">MRLILAIHALSILSVCFYSHSSQAGTVSGPVSSVVGNVVLWNDTTGTTVSDSGTPLQLNGLADVTYQTGGSPSNLIMGQKVTLASGATQNVFVGELAGATAANSTLNTKNNTAIGYTTMSSLTSGSRNTALGAACLLDITSGTSNVAIGPVAMQDMTTGHDNIGIGDGALSTYTTAQYNIGMGANALAGHVGMSGDYNIGIGANTGGTLTTGSSNILIGYGADVPSSSTSNFLNIDGVIFATGMTGSVSSPAGKVGIGTASPAVSLDLSQNTDALALPVGTTGQRPTGTNGEIRYNSTTAALEAYIGGAWASLGTGSSVSGDAFWNNVVFMPRAAASNTGTDVSGNAVTLTLTGMTTSSSTTKQDTYSWICDGTHTISAASSVPASLLSGDFTIEFWYYQTANGADFYDAQVTNGFDIEMTSTNTPTIHQNNVGNIIVSSGGNTSLNAWHHLAAVRQGGEMYLWIDGALKGTAANTTIFPAGSVSMCAYTGYQSAIRVSKFARYIATFTPPTTPFPTTMLGGP</sequence>
<organism evidence="2 3">
    <name type="scientific">Paraburkholderia ultramafica</name>
    <dbReference type="NCBI Taxonomy" id="1544867"/>
    <lineage>
        <taxon>Bacteria</taxon>
        <taxon>Pseudomonadati</taxon>
        <taxon>Pseudomonadota</taxon>
        <taxon>Betaproteobacteria</taxon>
        <taxon>Burkholderiales</taxon>
        <taxon>Burkholderiaceae</taxon>
        <taxon>Paraburkholderia</taxon>
    </lineage>
</organism>
<gene>
    <name evidence="2" type="ORF">LMG28614_05626</name>
</gene>
<accession>A0A6S7C6N2</accession>
<feature type="chain" id="PRO_5028945045" description="LamG-like jellyroll fold domain-containing protein" evidence="1">
    <location>
        <begin position="25"/>
        <end position="523"/>
    </location>
</feature>
<evidence type="ECO:0008006" key="4">
    <source>
        <dbReference type="Google" id="ProtNLM"/>
    </source>
</evidence>
<evidence type="ECO:0000256" key="1">
    <source>
        <dbReference type="SAM" id="SignalP"/>
    </source>
</evidence>
<reference evidence="2 3" key="1">
    <citation type="submission" date="2020-04" db="EMBL/GenBank/DDBJ databases">
        <authorList>
            <person name="De Canck E."/>
        </authorList>
    </citation>
    <scope>NUCLEOTIDE SEQUENCE [LARGE SCALE GENOMIC DNA]</scope>
    <source>
        <strain evidence="2 3">LMG 28614</strain>
    </source>
</reference>
<feature type="signal peptide" evidence="1">
    <location>
        <begin position="1"/>
        <end position="24"/>
    </location>
</feature>
<dbReference type="Gene3D" id="2.60.120.200">
    <property type="match status" value="1"/>
</dbReference>
<dbReference type="Pfam" id="PF13385">
    <property type="entry name" value="Laminin_G_3"/>
    <property type="match status" value="1"/>
</dbReference>
<name>A0A6S7C6N2_9BURK</name>
<keyword evidence="3" id="KW-1185">Reference proteome</keyword>
<keyword evidence="1" id="KW-0732">Signal</keyword>
<dbReference type="SUPFAM" id="SSF49899">
    <property type="entry name" value="Concanavalin A-like lectins/glucanases"/>
    <property type="match status" value="1"/>
</dbReference>
<protein>
    <recommendedName>
        <fullName evidence="4">LamG-like jellyroll fold domain-containing protein</fullName>
    </recommendedName>
</protein>
<proteinExistence type="predicted"/>
<dbReference type="EMBL" id="CADIKK010000033">
    <property type="protein sequence ID" value="CAB3802509.1"/>
    <property type="molecule type" value="Genomic_DNA"/>
</dbReference>